<proteinExistence type="predicted"/>
<name>A0A2G5SKE1_9PELO</name>
<sequence>MIVFFQYIEVWGALLHLSAVPAHFLNLTCDIQILGIEGPAKLKILPIAPAKMIKMRIRLLIFLFTVIVVSPKFNDLISSNLTESLIRAVRHTPTETEKDFNPKRDVEEFINNALETIYTRNSSMISDLFHSNFYYLSCDIKYSKDKAVNYLVSQKENTKYTFYFKKLRLSENRIIFTSLVFGFGNGKNTMVLELDPEAEQLNYGYNEQCKDFWPDDA</sequence>
<feature type="domain" description="NTF2-like" evidence="1">
    <location>
        <begin position="104"/>
        <end position="210"/>
    </location>
</feature>
<evidence type="ECO:0000313" key="2">
    <source>
        <dbReference type="EMBL" id="PIC15518.1"/>
    </source>
</evidence>
<dbReference type="EMBL" id="PDUG01000006">
    <property type="protein sequence ID" value="PIC15518.1"/>
    <property type="molecule type" value="Genomic_DNA"/>
</dbReference>
<gene>
    <name evidence="2" type="primary">Cnig_chr_X.g22461</name>
    <name evidence="2" type="ORF">B9Z55_022461</name>
</gene>
<protein>
    <recommendedName>
        <fullName evidence="1">NTF2-like domain-containing protein</fullName>
    </recommendedName>
</protein>
<evidence type="ECO:0000313" key="3">
    <source>
        <dbReference type="Proteomes" id="UP000230233"/>
    </source>
</evidence>
<organism evidence="2 3">
    <name type="scientific">Caenorhabditis nigoni</name>
    <dbReference type="NCBI Taxonomy" id="1611254"/>
    <lineage>
        <taxon>Eukaryota</taxon>
        <taxon>Metazoa</taxon>
        <taxon>Ecdysozoa</taxon>
        <taxon>Nematoda</taxon>
        <taxon>Chromadorea</taxon>
        <taxon>Rhabditida</taxon>
        <taxon>Rhabditina</taxon>
        <taxon>Rhabditomorpha</taxon>
        <taxon>Rhabditoidea</taxon>
        <taxon>Rhabditidae</taxon>
        <taxon>Peloderinae</taxon>
        <taxon>Caenorhabditis</taxon>
    </lineage>
</organism>
<keyword evidence="3" id="KW-1185">Reference proteome</keyword>
<dbReference type="PANTHER" id="PTHR33940">
    <property type="entry name" value="PROTEIN CBG13625"/>
    <property type="match status" value="1"/>
</dbReference>
<dbReference type="InterPro" id="IPR058721">
    <property type="entry name" value="NTF2_3"/>
</dbReference>
<comment type="caution">
    <text evidence="2">The sequence shown here is derived from an EMBL/GenBank/DDBJ whole genome shotgun (WGS) entry which is preliminary data.</text>
</comment>
<dbReference type="PANTHER" id="PTHR33940:SF1">
    <property type="entry name" value="APOLIPOPHORIN-RELATED"/>
    <property type="match status" value="1"/>
</dbReference>
<dbReference type="Proteomes" id="UP000230233">
    <property type="component" value="Chromosome X"/>
</dbReference>
<dbReference type="AlphaFoldDB" id="A0A2G5SKE1"/>
<dbReference type="Pfam" id="PF26530">
    <property type="entry name" value="NTF2_3"/>
    <property type="match status" value="1"/>
</dbReference>
<evidence type="ECO:0000259" key="1">
    <source>
        <dbReference type="Pfam" id="PF26530"/>
    </source>
</evidence>
<accession>A0A2G5SKE1</accession>
<reference evidence="3" key="1">
    <citation type="submission" date="2017-10" db="EMBL/GenBank/DDBJ databases">
        <title>Rapid genome shrinkage in a self-fertile nematode reveals novel sperm competition proteins.</title>
        <authorList>
            <person name="Yin D."/>
            <person name="Schwarz E.M."/>
            <person name="Thomas C.G."/>
            <person name="Felde R.L."/>
            <person name="Korf I.F."/>
            <person name="Cutter A.D."/>
            <person name="Schartner C.M."/>
            <person name="Ralston E.J."/>
            <person name="Meyer B.J."/>
            <person name="Haag E.S."/>
        </authorList>
    </citation>
    <scope>NUCLEOTIDE SEQUENCE [LARGE SCALE GENOMIC DNA]</scope>
    <source>
        <strain evidence="3">JU1422</strain>
    </source>
</reference>